<dbReference type="AlphaFoldDB" id="A0ABD0KZJ0"/>
<feature type="transmembrane region" description="Helical" evidence="9">
    <location>
        <begin position="23"/>
        <end position="46"/>
    </location>
</feature>
<accession>A0ABD0KZJ0</accession>
<dbReference type="InterPro" id="IPR017452">
    <property type="entry name" value="GPCR_Rhodpsn_7TM"/>
</dbReference>
<dbReference type="Pfam" id="PF00001">
    <property type="entry name" value="7tm_1"/>
    <property type="match status" value="1"/>
</dbReference>
<keyword evidence="7" id="KW-0675">Receptor</keyword>
<keyword evidence="12" id="KW-1185">Reference proteome</keyword>
<dbReference type="SUPFAM" id="SSF81321">
    <property type="entry name" value="Family A G protein-coupled receptor-like"/>
    <property type="match status" value="1"/>
</dbReference>
<dbReference type="EMBL" id="JACVVK020000105">
    <property type="protein sequence ID" value="KAK7492265.1"/>
    <property type="molecule type" value="Genomic_DNA"/>
</dbReference>
<feature type="transmembrane region" description="Helical" evidence="9">
    <location>
        <begin position="345"/>
        <end position="364"/>
    </location>
</feature>
<feature type="transmembrane region" description="Helical" evidence="9">
    <location>
        <begin position="305"/>
        <end position="325"/>
    </location>
</feature>
<reference evidence="11 12" key="1">
    <citation type="journal article" date="2023" name="Sci. Data">
        <title>Genome assembly of the Korean intertidal mud-creeper Batillaria attramentaria.</title>
        <authorList>
            <person name="Patra A.K."/>
            <person name="Ho P.T."/>
            <person name="Jun S."/>
            <person name="Lee S.J."/>
            <person name="Kim Y."/>
            <person name="Won Y.J."/>
        </authorList>
    </citation>
    <scope>NUCLEOTIDE SEQUENCE [LARGE SCALE GENOMIC DNA]</scope>
    <source>
        <strain evidence="11">Wonlab-2016</strain>
    </source>
</reference>
<evidence type="ECO:0000256" key="5">
    <source>
        <dbReference type="ARBA" id="ARBA00023040"/>
    </source>
</evidence>
<proteinExistence type="predicted"/>
<gene>
    <name evidence="11" type="ORF">BaRGS_00016562</name>
</gene>
<keyword evidence="6 9" id="KW-0472">Membrane</keyword>
<dbReference type="Proteomes" id="UP001519460">
    <property type="component" value="Unassembled WGS sequence"/>
</dbReference>
<evidence type="ECO:0000256" key="7">
    <source>
        <dbReference type="ARBA" id="ARBA00023170"/>
    </source>
</evidence>
<keyword evidence="5" id="KW-0297">G-protein coupled receptor</keyword>
<keyword evidence="4 9" id="KW-1133">Transmembrane helix</keyword>
<keyword evidence="3 9" id="KW-0812">Transmembrane</keyword>
<keyword evidence="2" id="KW-1003">Cell membrane</keyword>
<organism evidence="11 12">
    <name type="scientific">Batillaria attramentaria</name>
    <dbReference type="NCBI Taxonomy" id="370345"/>
    <lineage>
        <taxon>Eukaryota</taxon>
        <taxon>Metazoa</taxon>
        <taxon>Spiralia</taxon>
        <taxon>Lophotrochozoa</taxon>
        <taxon>Mollusca</taxon>
        <taxon>Gastropoda</taxon>
        <taxon>Caenogastropoda</taxon>
        <taxon>Sorbeoconcha</taxon>
        <taxon>Cerithioidea</taxon>
        <taxon>Batillariidae</taxon>
        <taxon>Batillaria</taxon>
    </lineage>
</organism>
<evidence type="ECO:0000256" key="3">
    <source>
        <dbReference type="ARBA" id="ARBA00022692"/>
    </source>
</evidence>
<comment type="caution">
    <text evidence="11">The sequence shown here is derived from an EMBL/GenBank/DDBJ whole genome shotgun (WGS) entry which is preliminary data.</text>
</comment>
<name>A0ABD0KZJ0_9CAEN</name>
<evidence type="ECO:0000256" key="8">
    <source>
        <dbReference type="ARBA" id="ARBA00023224"/>
    </source>
</evidence>
<evidence type="ECO:0000256" key="4">
    <source>
        <dbReference type="ARBA" id="ARBA00022989"/>
    </source>
</evidence>
<feature type="transmembrane region" description="Helical" evidence="9">
    <location>
        <begin position="123"/>
        <end position="146"/>
    </location>
</feature>
<evidence type="ECO:0000256" key="6">
    <source>
        <dbReference type="ARBA" id="ARBA00023136"/>
    </source>
</evidence>
<sequence>LSADRWWSIRHPFNYRVRQSKSLASIIVTVTWATTFVVQVPVTGLYDVISFHVMSSAWTKPEAGANEMAKSVSGANSEVSVVVREDMENSGYQPCTEDKKLASHVLYTDRHCEVPYKNSLPVVVVLTVLRYIVPFLFLLILNSTLYSKISDRKKMHVRRSISGIDTVLFSLLKASSSDSECNAGAANEDNNNDLLRAQRMERRMSRFSPAPLNRRHTMSQIVLPGMSYSPTIASSPRQSRPLRRRISLQDCLQSSGYSSSLQVPRRKSQYGLTQSLSDSLLPIGSRRQSREDLAKDLLVKQDKKAACFLGLLQGVLFVCWTPLTVVSIIDAATESTLLPRWVDSVSLWVLLANSAINPFLYGLLNSEFSKVVMKWFKIKGSKRDRLKTALRRFSMHIAVELEKNGYAQTATFETVLE</sequence>
<evidence type="ECO:0000313" key="12">
    <source>
        <dbReference type="Proteomes" id="UP001519460"/>
    </source>
</evidence>
<evidence type="ECO:0000313" key="11">
    <source>
        <dbReference type="EMBL" id="KAK7492265.1"/>
    </source>
</evidence>
<dbReference type="PRINTS" id="PR00237">
    <property type="entry name" value="GPCRRHODOPSN"/>
</dbReference>
<evidence type="ECO:0000259" key="10">
    <source>
        <dbReference type="PROSITE" id="PS50262"/>
    </source>
</evidence>
<comment type="subcellular location">
    <subcellularLocation>
        <location evidence="1">Cell membrane</location>
        <topology evidence="1">Multi-pass membrane protein</topology>
    </subcellularLocation>
</comment>
<dbReference type="GO" id="GO:0005886">
    <property type="term" value="C:plasma membrane"/>
    <property type="evidence" value="ECO:0007669"/>
    <property type="project" value="UniProtKB-SubCell"/>
</dbReference>
<dbReference type="InterPro" id="IPR000276">
    <property type="entry name" value="GPCR_Rhodpsn"/>
</dbReference>
<evidence type="ECO:0000256" key="9">
    <source>
        <dbReference type="SAM" id="Phobius"/>
    </source>
</evidence>
<dbReference type="GO" id="GO:0004930">
    <property type="term" value="F:G protein-coupled receptor activity"/>
    <property type="evidence" value="ECO:0007669"/>
    <property type="project" value="UniProtKB-KW"/>
</dbReference>
<evidence type="ECO:0000256" key="1">
    <source>
        <dbReference type="ARBA" id="ARBA00004651"/>
    </source>
</evidence>
<evidence type="ECO:0000256" key="2">
    <source>
        <dbReference type="ARBA" id="ARBA00022475"/>
    </source>
</evidence>
<keyword evidence="8" id="KW-0807">Transducer</keyword>
<dbReference type="PROSITE" id="PS50262">
    <property type="entry name" value="G_PROTEIN_RECEP_F1_2"/>
    <property type="match status" value="1"/>
</dbReference>
<protein>
    <recommendedName>
        <fullName evidence="10">G-protein coupled receptors family 1 profile domain-containing protein</fullName>
    </recommendedName>
</protein>
<feature type="non-terminal residue" evidence="11">
    <location>
        <position position="1"/>
    </location>
</feature>
<dbReference type="Gene3D" id="1.20.1070.10">
    <property type="entry name" value="Rhodopsin 7-helix transmembrane proteins"/>
    <property type="match status" value="2"/>
</dbReference>
<dbReference type="PANTHER" id="PTHR24247">
    <property type="entry name" value="5-HYDROXYTRYPTAMINE RECEPTOR"/>
    <property type="match status" value="1"/>
</dbReference>
<feature type="domain" description="G-protein coupled receptors family 1 profile" evidence="10">
    <location>
        <begin position="1"/>
        <end position="361"/>
    </location>
</feature>